<dbReference type="EMBL" id="JAYKXP010000004">
    <property type="protein sequence ID" value="KAK7059017.1"/>
    <property type="molecule type" value="Genomic_DNA"/>
</dbReference>
<evidence type="ECO:0000256" key="6">
    <source>
        <dbReference type="PROSITE-ProRule" id="PRU00221"/>
    </source>
</evidence>
<keyword evidence="3" id="KW-0677">Repeat</keyword>
<dbReference type="SMART" id="SM00320">
    <property type="entry name" value="WD40"/>
    <property type="match status" value="2"/>
</dbReference>
<keyword evidence="4" id="KW-0805">Transcription regulation</keyword>
<dbReference type="PROSITE" id="PS50082">
    <property type="entry name" value="WD_REPEATS_2"/>
    <property type="match status" value="1"/>
</dbReference>
<dbReference type="PROSITE" id="PS50294">
    <property type="entry name" value="WD_REPEATS_REGION"/>
    <property type="match status" value="1"/>
</dbReference>
<comment type="similarity">
    <text evidence="1">Belongs to the WD repeat ESC family.</text>
</comment>
<evidence type="ECO:0000313" key="7">
    <source>
        <dbReference type="EMBL" id="KAK7059017.1"/>
    </source>
</evidence>
<dbReference type="Gene3D" id="2.130.10.10">
    <property type="entry name" value="YVTN repeat-like/Quinoprotein amine dehydrogenase"/>
    <property type="match status" value="1"/>
</dbReference>
<dbReference type="InterPro" id="IPR015943">
    <property type="entry name" value="WD40/YVTN_repeat-like_dom_sf"/>
</dbReference>
<dbReference type="InterPro" id="IPR051243">
    <property type="entry name" value="PcG_WD-repeat"/>
</dbReference>
<evidence type="ECO:0000313" key="8">
    <source>
        <dbReference type="Proteomes" id="UP001383192"/>
    </source>
</evidence>
<keyword evidence="2 6" id="KW-0853">WD repeat</keyword>
<evidence type="ECO:0008006" key="9">
    <source>
        <dbReference type="Google" id="ProtNLM"/>
    </source>
</evidence>
<evidence type="ECO:0000256" key="2">
    <source>
        <dbReference type="ARBA" id="ARBA00022574"/>
    </source>
</evidence>
<keyword evidence="8" id="KW-1185">Reference proteome</keyword>
<dbReference type="Proteomes" id="UP001383192">
    <property type="component" value="Unassembled WGS sequence"/>
</dbReference>
<protein>
    <recommendedName>
        <fullName evidence="9">WD40 repeat-like protein</fullName>
    </recommendedName>
</protein>
<proteinExistence type="inferred from homology"/>
<sequence length="517" mass="58974">MAEITEAETVPWYRNHSSSSPFKLYRKLSLPVASRSRQQTSPDQFRSLAAFPWTRDSSRNLWNDRQIILNDDEWQKMVDKYSDAILVGSNRRIYVFWLHSARQPLFVNLPPHPEPSKRVVPTDKPHVNWVLSPDNPYSPYVVFSSRSLLYIYSFETDQVSVFRGHGGHITSIAVHPILPHLFATTSRDFSTRIYDLTQKPKQSPNNLAWPPRTTPSFSGPAHGLDMNEREGVGIGRCVLVLMGGRAGGHNGDVLNAAFHKNYPMIATCGMDRTVKIWHIPVIIPDGRLMSEDKPLFTSSRIHAARVLSIDWLSDEILISHNAPPLVPIPDTVNRNERQDDGEYEPLQYGVSEGKMIVWRWLGLDRFFPPGWDEYEVRQDVLRGTASDYQESSSYTIISTVDLPLRKTQYETPSLDVFCEQGQDPLVLYTFPGSEEIRVLNIADFKPQKVPPCPWPQEEETILDTLTLSEDGELPGWNISIPREHNAHQERLDVCVMYRGGRTIVATSARSIWIWKAS</sequence>
<dbReference type="AlphaFoldDB" id="A0AAW0E4N9"/>
<evidence type="ECO:0000256" key="5">
    <source>
        <dbReference type="ARBA" id="ARBA00023163"/>
    </source>
</evidence>
<dbReference type="Pfam" id="PF00400">
    <property type="entry name" value="WD40"/>
    <property type="match status" value="2"/>
</dbReference>
<dbReference type="SUPFAM" id="SSF50978">
    <property type="entry name" value="WD40 repeat-like"/>
    <property type="match status" value="1"/>
</dbReference>
<dbReference type="InterPro" id="IPR001680">
    <property type="entry name" value="WD40_rpt"/>
</dbReference>
<keyword evidence="5" id="KW-0804">Transcription</keyword>
<dbReference type="InterPro" id="IPR036322">
    <property type="entry name" value="WD40_repeat_dom_sf"/>
</dbReference>
<name>A0AAW0E4N9_9AGAR</name>
<accession>A0AAW0E4N9</accession>
<evidence type="ECO:0000256" key="4">
    <source>
        <dbReference type="ARBA" id="ARBA00023015"/>
    </source>
</evidence>
<comment type="caution">
    <text evidence="7">The sequence shown here is derived from an EMBL/GenBank/DDBJ whole genome shotgun (WGS) entry which is preliminary data.</text>
</comment>
<evidence type="ECO:0000256" key="3">
    <source>
        <dbReference type="ARBA" id="ARBA00022737"/>
    </source>
</evidence>
<organism evidence="7 8">
    <name type="scientific">Paramarasmius palmivorus</name>
    <dbReference type="NCBI Taxonomy" id="297713"/>
    <lineage>
        <taxon>Eukaryota</taxon>
        <taxon>Fungi</taxon>
        <taxon>Dikarya</taxon>
        <taxon>Basidiomycota</taxon>
        <taxon>Agaricomycotina</taxon>
        <taxon>Agaricomycetes</taxon>
        <taxon>Agaricomycetidae</taxon>
        <taxon>Agaricales</taxon>
        <taxon>Marasmiineae</taxon>
        <taxon>Marasmiaceae</taxon>
        <taxon>Paramarasmius</taxon>
    </lineage>
</organism>
<reference evidence="7 8" key="1">
    <citation type="submission" date="2024-01" db="EMBL/GenBank/DDBJ databases">
        <title>A draft genome for a cacao thread blight-causing isolate of Paramarasmius palmivorus.</title>
        <authorList>
            <person name="Baruah I.K."/>
            <person name="Bukari Y."/>
            <person name="Amoako-Attah I."/>
            <person name="Meinhardt L.W."/>
            <person name="Bailey B.A."/>
            <person name="Cohen S.P."/>
        </authorList>
    </citation>
    <scope>NUCLEOTIDE SEQUENCE [LARGE SCALE GENOMIC DNA]</scope>
    <source>
        <strain evidence="7 8">GH-12</strain>
    </source>
</reference>
<evidence type="ECO:0000256" key="1">
    <source>
        <dbReference type="ARBA" id="ARBA00008075"/>
    </source>
</evidence>
<dbReference type="PANTHER" id="PTHR10253">
    <property type="entry name" value="POLYCOMB PROTEIN"/>
    <property type="match status" value="1"/>
</dbReference>
<gene>
    <name evidence="7" type="ORF">VNI00_001641</name>
</gene>
<feature type="repeat" description="WD" evidence="6">
    <location>
        <begin position="246"/>
        <end position="279"/>
    </location>
</feature>